<evidence type="ECO:0000259" key="6">
    <source>
        <dbReference type="PROSITE" id="PS50004"/>
    </source>
</evidence>
<organism evidence="8 9">
    <name type="scientific">Sphagnum jensenii</name>
    <dbReference type="NCBI Taxonomy" id="128206"/>
    <lineage>
        <taxon>Eukaryota</taxon>
        <taxon>Viridiplantae</taxon>
        <taxon>Streptophyta</taxon>
        <taxon>Embryophyta</taxon>
        <taxon>Bryophyta</taxon>
        <taxon>Sphagnophytina</taxon>
        <taxon>Sphagnopsida</taxon>
        <taxon>Sphagnales</taxon>
        <taxon>Sphagnaceae</taxon>
        <taxon>Sphagnum</taxon>
    </lineage>
</organism>
<feature type="domain" description="VASt" evidence="7">
    <location>
        <begin position="252"/>
        <end position="423"/>
    </location>
</feature>
<accession>A0ABP0XLP2</accession>
<keyword evidence="3" id="KW-1133">Transmembrane helix</keyword>
<dbReference type="PROSITE" id="PS51778">
    <property type="entry name" value="VAST"/>
    <property type="match status" value="2"/>
</dbReference>
<dbReference type="InterPro" id="IPR044511">
    <property type="entry name" value="At1g03370/At5g50170-like"/>
</dbReference>
<feature type="domain" description="C2" evidence="6">
    <location>
        <begin position="1"/>
        <end position="101"/>
    </location>
</feature>
<evidence type="ECO:0000313" key="8">
    <source>
        <dbReference type="EMBL" id="CAK9278846.1"/>
    </source>
</evidence>
<feature type="domain" description="C2" evidence="6">
    <location>
        <begin position="523"/>
        <end position="635"/>
    </location>
</feature>
<feature type="region of interest" description="Disordered" evidence="5">
    <location>
        <begin position="156"/>
        <end position="176"/>
    </location>
</feature>
<dbReference type="InterPro" id="IPR035892">
    <property type="entry name" value="C2_domain_sf"/>
</dbReference>
<dbReference type="PANTHER" id="PTHR46296:SF8">
    <property type="entry name" value="OS06G0297800 PROTEIN"/>
    <property type="match status" value="1"/>
</dbReference>
<name>A0ABP0XLP2_9BRYO</name>
<dbReference type="PANTHER" id="PTHR46296">
    <property type="entry name" value="BNAA05G37250D PROTEIN"/>
    <property type="match status" value="1"/>
</dbReference>
<evidence type="ECO:0000256" key="1">
    <source>
        <dbReference type="ARBA" id="ARBA00004167"/>
    </source>
</evidence>
<dbReference type="Pfam" id="PF02893">
    <property type="entry name" value="GRAM"/>
    <property type="match status" value="1"/>
</dbReference>
<dbReference type="Gene3D" id="2.60.40.150">
    <property type="entry name" value="C2 domain"/>
    <property type="match status" value="2"/>
</dbReference>
<dbReference type="InterPro" id="IPR011993">
    <property type="entry name" value="PH-like_dom_sf"/>
</dbReference>
<evidence type="ECO:0000256" key="3">
    <source>
        <dbReference type="ARBA" id="ARBA00022989"/>
    </source>
</evidence>
<proteinExistence type="predicted"/>
<protein>
    <recommendedName>
        <fullName evidence="10">C2 and GRAM domain-containing protein</fullName>
    </recommendedName>
</protein>
<dbReference type="PROSITE" id="PS50004">
    <property type="entry name" value="C2"/>
    <property type="match status" value="2"/>
</dbReference>
<dbReference type="SUPFAM" id="SSF49562">
    <property type="entry name" value="C2 domain (Calcium/lipid-binding domain, CaLB)"/>
    <property type="match status" value="2"/>
</dbReference>
<keyword evidence="2" id="KW-0812">Transmembrane</keyword>
<dbReference type="EMBL" id="OZ020104">
    <property type="protein sequence ID" value="CAK9278846.1"/>
    <property type="molecule type" value="Genomic_DNA"/>
</dbReference>
<sequence length="1025" mass="114829">MKLHVRVMEARGLAARDSNGFSDPFVRLQLGTTRARTSVVYRNLNPSWNEEFVFNVVDLDEELSIMVWDEDRFTDDFLGQVRISVSSVLSAEKLTVYRSWFPLRKRNEKSKHPVTGEICLSLSLFGRQPSRQSIETDSVEIPVVLEESMAVSNIAEEQEPLLSRSTSIDSDSSTDASHLVDVPMSPMSPGLKVCSCCSYMHKALIETVGFLLNTDGSEMSSDEDVESIPLSFFDDDGKTVGASPEEIPAPLSGGVVLDQMYSVSAKALNAILFKPGSAFVQDLIASQRSTDYAEEPWRKVGNEPIKRTISYVKAATKLVKAVRATEVQTYTRADDKCFVVSSTCATPDVPYGGNFVVELQISIAAGEDSPTGEKSSRLEISWRLNFLHSTMMKGMIESGARQGIKDSYEIYREVLARHATPILADSLSRTVLTGNQEDERPVSDWQFAWDYLGKFHVLAALLSLMFLLVHIAITPRKQKGGLEFWGLDFPDTLMELVTSSIVVVQVENVVKLVYDVVRARYWQSGDHGVKAQGDGWLTTVTLIEGENIAPSDSGVANPYVVFTCNGETRTSSVKLRTTQPHWGEIFEFNATEDLPSTMDVEVFDYDGPFSEAESLGHAEVNFLKQGPSELADFWISLSGKSALAHGSRLHIRVNLFNTQETDGLPGYIERVEREVGAKVLKRSAQRNSSFQKLFSLPAEEFLINDFACAIKRKIPIQGRLFLSTRLLGFYSNLFGHKTKFTLMWEDIEEIKESAQAINPSIVIFLRRGRAYDARHGARGIDGRGRLKFQFLSFVRSGTAFRTIVALWKNRHLSPQQQMDIIASVEAGDMKYAVAERQADNTQPFLAVEEASMSEVISTEIPITAESVLSVFKNKDLDERVHEKLGLIDYKSTGWENVEQKPGVQRRQESYTLNRQISQFGSKVSCIQQITVTSEDAKKIVIDDMLTLHDVPFGDHFQVQVRREIETMSKNPVSSQEKAFVGVAWHKSTEFQRNITKNVYEHMTKQIQEMTGLIVEEVLANNRSEN</sequence>
<dbReference type="Proteomes" id="UP001497444">
    <property type="component" value="Chromosome 9"/>
</dbReference>
<evidence type="ECO:0000256" key="5">
    <source>
        <dbReference type="SAM" id="MobiDB-lite"/>
    </source>
</evidence>
<dbReference type="SMART" id="SM00239">
    <property type="entry name" value="C2"/>
    <property type="match status" value="2"/>
</dbReference>
<evidence type="ECO:0000256" key="4">
    <source>
        <dbReference type="ARBA" id="ARBA00023136"/>
    </source>
</evidence>
<keyword evidence="4" id="KW-0472">Membrane</keyword>
<dbReference type="Pfam" id="PF00168">
    <property type="entry name" value="C2"/>
    <property type="match status" value="2"/>
</dbReference>
<dbReference type="SMART" id="SM00568">
    <property type="entry name" value="GRAM"/>
    <property type="match status" value="1"/>
</dbReference>
<evidence type="ECO:0008006" key="10">
    <source>
        <dbReference type="Google" id="ProtNLM"/>
    </source>
</evidence>
<keyword evidence="9" id="KW-1185">Reference proteome</keyword>
<evidence type="ECO:0000313" key="9">
    <source>
        <dbReference type="Proteomes" id="UP001497444"/>
    </source>
</evidence>
<gene>
    <name evidence="8" type="ORF">CSSPJE1EN1_LOCUS24324</name>
</gene>
<feature type="compositionally biased region" description="Low complexity" evidence="5">
    <location>
        <begin position="163"/>
        <end position="176"/>
    </location>
</feature>
<dbReference type="Gene3D" id="2.30.29.30">
    <property type="entry name" value="Pleckstrin-homology domain (PH domain)/Phosphotyrosine-binding domain (PTB)"/>
    <property type="match status" value="1"/>
</dbReference>
<dbReference type="PRINTS" id="PR00360">
    <property type="entry name" value="C2DOMAIN"/>
</dbReference>
<comment type="subcellular location">
    <subcellularLocation>
        <location evidence="1">Membrane</location>
        <topology evidence="1">Single-pass membrane protein</topology>
    </subcellularLocation>
</comment>
<dbReference type="Pfam" id="PF16016">
    <property type="entry name" value="VASt"/>
    <property type="match status" value="2"/>
</dbReference>
<evidence type="ECO:0000259" key="7">
    <source>
        <dbReference type="PROSITE" id="PS51778"/>
    </source>
</evidence>
<evidence type="ECO:0000256" key="2">
    <source>
        <dbReference type="ARBA" id="ARBA00022692"/>
    </source>
</evidence>
<dbReference type="InterPro" id="IPR004182">
    <property type="entry name" value="GRAM"/>
</dbReference>
<dbReference type="InterPro" id="IPR000008">
    <property type="entry name" value="C2_dom"/>
</dbReference>
<dbReference type="CDD" id="cd00030">
    <property type="entry name" value="C2"/>
    <property type="match status" value="2"/>
</dbReference>
<feature type="domain" description="VASt" evidence="7">
    <location>
        <begin position="851"/>
        <end position="1021"/>
    </location>
</feature>
<dbReference type="InterPro" id="IPR031968">
    <property type="entry name" value="VASt"/>
</dbReference>
<reference evidence="8" key="1">
    <citation type="submission" date="2024-02" db="EMBL/GenBank/DDBJ databases">
        <authorList>
            <consortium name="ELIXIR-Norway"/>
            <consortium name="Elixir Norway"/>
        </authorList>
    </citation>
    <scope>NUCLEOTIDE SEQUENCE</scope>
</reference>